<comment type="similarity">
    <text evidence="7">Belongs to the TM6SF family.</text>
</comment>
<evidence type="ECO:0000256" key="7">
    <source>
        <dbReference type="ARBA" id="ARBA00034760"/>
    </source>
</evidence>
<feature type="transmembrane region" description="Helical" evidence="11">
    <location>
        <begin position="477"/>
        <end position="497"/>
    </location>
</feature>
<feature type="transmembrane region" description="Helical" evidence="11">
    <location>
        <begin position="539"/>
        <end position="557"/>
    </location>
</feature>
<keyword evidence="14" id="KW-1185">Reference proteome</keyword>
<dbReference type="EMBL" id="JACDTQ010000582">
    <property type="protein sequence ID" value="KAF5927327.1"/>
    <property type="molecule type" value="Genomic_DNA"/>
</dbReference>
<keyword evidence="4 10" id="KW-1133">Transmembrane helix</keyword>
<evidence type="ECO:0000256" key="6">
    <source>
        <dbReference type="ARBA" id="ARBA00023228"/>
    </source>
</evidence>
<dbReference type="PANTHER" id="PTHR14568:SF10">
    <property type="entry name" value="TRANSMEMBRANE 6 SUPERFAMILY MEMBER 1"/>
    <property type="match status" value="1"/>
</dbReference>
<evidence type="ECO:0000256" key="1">
    <source>
        <dbReference type="ARBA" id="ARBA00004155"/>
    </source>
</evidence>
<comment type="subcellular location">
    <subcellularLocation>
        <location evidence="1">Lysosome membrane</location>
        <topology evidence="1">Multi-pass membrane protein</topology>
    </subcellularLocation>
</comment>
<feature type="transmembrane region" description="Helical" evidence="11">
    <location>
        <begin position="141"/>
        <end position="160"/>
    </location>
</feature>
<feature type="domain" description="EXPERA" evidence="12">
    <location>
        <begin position="216"/>
        <end position="367"/>
    </location>
</feature>
<feature type="transmembrane region" description="Helical" evidence="11">
    <location>
        <begin position="218"/>
        <end position="239"/>
    </location>
</feature>
<feature type="domain" description="EXPERA" evidence="12">
    <location>
        <begin position="60"/>
        <end position="185"/>
    </location>
</feature>
<comment type="function">
    <text evidence="8">May function as sterol isomerase.</text>
</comment>
<feature type="transmembrane region" description="Helical" evidence="11">
    <location>
        <begin position="32"/>
        <end position="54"/>
    </location>
</feature>
<evidence type="ECO:0000256" key="4">
    <source>
        <dbReference type="ARBA" id="ARBA00022989"/>
    </source>
</evidence>
<evidence type="ECO:0000256" key="3">
    <source>
        <dbReference type="ARBA" id="ARBA00022737"/>
    </source>
</evidence>
<dbReference type="AlphaFoldDB" id="A0A7J7FH82"/>
<feature type="transmembrane region" description="Helical" evidence="11">
    <location>
        <begin position="503"/>
        <end position="527"/>
    </location>
</feature>
<dbReference type="InterPro" id="IPR047195">
    <property type="entry name" value="TM6SF1-like"/>
</dbReference>
<keyword evidence="3" id="KW-0677">Repeat</keyword>
<evidence type="ECO:0000256" key="10">
    <source>
        <dbReference type="PROSITE-ProRule" id="PRU01087"/>
    </source>
</evidence>
<evidence type="ECO:0000256" key="2">
    <source>
        <dbReference type="ARBA" id="ARBA00022692"/>
    </source>
</evidence>
<dbReference type="Pfam" id="PF26083">
    <property type="entry name" value="TM_Tm6sf2"/>
    <property type="match status" value="1"/>
</dbReference>
<evidence type="ECO:0000256" key="9">
    <source>
        <dbReference type="ARBA" id="ARBA00040707"/>
    </source>
</evidence>
<comment type="caution">
    <text evidence="13">The sequence shown here is derived from an EMBL/GenBank/DDBJ whole genome shotgun (WGS) entry which is preliminary data.</text>
</comment>
<dbReference type="PROSITE" id="PS51751">
    <property type="entry name" value="EXPERA"/>
    <property type="match status" value="2"/>
</dbReference>
<evidence type="ECO:0000256" key="5">
    <source>
        <dbReference type="ARBA" id="ARBA00023136"/>
    </source>
</evidence>
<feature type="transmembrane region" description="Helical" evidence="11">
    <location>
        <begin position="350"/>
        <end position="371"/>
    </location>
</feature>
<evidence type="ECO:0000256" key="11">
    <source>
        <dbReference type="SAM" id="Phobius"/>
    </source>
</evidence>
<dbReference type="PANTHER" id="PTHR14568">
    <property type="entry name" value="TRANSMEMBRANE SUPERFAMILY 6 MEMBER 1/2"/>
    <property type="match status" value="1"/>
</dbReference>
<feature type="transmembrane region" description="Helical" evidence="11">
    <location>
        <begin position="63"/>
        <end position="82"/>
    </location>
</feature>
<keyword evidence="5 10" id="KW-0472">Membrane</keyword>
<dbReference type="CDD" id="cd21106">
    <property type="entry name" value="TM6SF1-like"/>
    <property type="match status" value="1"/>
</dbReference>
<protein>
    <recommendedName>
        <fullName evidence="9">Transmembrane 6 superfamily member 1</fullName>
    </recommendedName>
</protein>
<proteinExistence type="inferred from homology"/>
<feature type="transmembrane region" description="Helical" evidence="11">
    <location>
        <begin position="274"/>
        <end position="303"/>
    </location>
</feature>
<dbReference type="GO" id="GO:0005765">
    <property type="term" value="C:lysosomal membrane"/>
    <property type="evidence" value="ECO:0007669"/>
    <property type="project" value="UniProtKB-SubCell"/>
</dbReference>
<dbReference type="InterPro" id="IPR059044">
    <property type="entry name" value="TM_Tm6sf1/2"/>
</dbReference>
<evidence type="ECO:0000313" key="13">
    <source>
        <dbReference type="EMBL" id="KAF5927327.1"/>
    </source>
</evidence>
<sequence length="588" mass="67583">MSASAATGVFVLSLSAIPVTYVFNHLAAQHDSWTIVGVAALILLLVVLLARVLVKRKPPRDPLFYVYAVFGFTSVVNLIIALEQDGIIDGFMTHYLREGEPYLNTAYGHMICYWDGSAHYLMYLVMVAAIAWEESYRTIGLYWVGSIIMSIVVFVPGNIVGKYGTRVCPALFLSIPYTCLPVWAGFRIYNQPSENYNYPSKVVQEVQAKDLLRRPFDLMLVVCLLLATGFCLFRGLIALDCPAELCRLYIQFQEPYLKDPAAYPKIQVKLTVNLLMMLFLCSIQMLAYLFYSVPYFVIALYGLVVPGCSWMPDITLIHAGGLAQAQFSHIGASLHARTAYVYRVPEEAKILFLALNIAYGVLPQLLAYRCIYKPEFFIKTKADEKITDFCYPGKLKLLRNNLFKEIYSKLFVNKLDHLSQYCLHILHISVKNQFSSYNNEHENENYSKVNMQIQTGEIFFAYKIYMLRYQPQYKRQIIRIFLNVINLIKFKTFYIFFPRKSFIVFRLFILKICQLYVPIQNVIYILLTFYTFQGKRTGLTSLLSFNELFIFGIMINFSTTNFEYAKDVPKTSITGLIKPKLTKCVLTI</sequence>
<keyword evidence="2 10" id="KW-0812">Transmembrane</keyword>
<dbReference type="Proteomes" id="UP000551758">
    <property type="component" value="Unassembled WGS sequence"/>
</dbReference>
<evidence type="ECO:0000313" key="14">
    <source>
        <dbReference type="Proteomes" id="UP000551758"/>
    </source>
</evidence>
<evidence type="ECO:0000256" key="8">
    <source>
        <dbReference type="ARBA" id="ARBA00037773"/>
    </source>
</evidence>
<organism evidence="13 14">
    <name type="scientific">Diceros bicornis minor</name>
    <name type="common">South-central black rhinoceros</name>
    <dbReference type="NCBI Taxonomy" id="77932"/>
    <lineage>
        <taxon>Eukaryota</taxon>
        <taxon>Metazoa</taxon>
        <taxon>Chordata</taxon>
        <taxon>Craniata</taxon>
        <taxon>Vertebrata</taxon>
        <taxon>Euteleostomi</taxon>
        <taxon>Mammalia</taxon>
        <taxon>Eutheria</taxon>
        <taxon>Laurasiatheria</taxon>
        <taxon>Perissodactyla</taxon>
        <taxon>Rhinocerotidae</taxon>
        <taxon>Diceros</taxon>
    </lineage>
</organism>
<gene>
    <name evidence="13" type="ORF">HPG69_017804</name>
</gene>
<evidence type="ECO:0000259" key="12">
    <source>
        <dbReference type="PROSITE" id="PS51751"/>
    </source>
</evidence>
<reference evidence="13 14" key="1">
    <citation type="journal article" date="2020" name="Mol. Biol. Evol.">
        <title>Interspecific Gene Flow and the Evolution of Specialization in Black and White Rhinoceros.</title>
        <authorList>
            <person name="Moodley Y."/>
            <person name="Westbury M.V."/>
            <person name="Russo I.M."/>
            <person name="Gopalakrishnan S."/>
            <person name="Rakotoarivelo A."/>
            <person name="Olsen R.A."/>
            <person name="Prost S."/>
            <person name="Tunstall T."/>
            <person name="Ryder O.A."/>
            <person name="Dalen L."/>
            <person name="Bruford M.W."/>
        </authorList>
    </citation>
    <scope>NUCLEOTIDE SEQUENCE [LARGE SCALE GENOMIC DNA]</scope>
    <source>
        <strain evidence="13">SBR-YM</strain>
        <tissue evidence="13">Skin</tissue>
    </source>
</reference>
<dbReference type="InterPro" id="IPR033118">
    <property type="entry name" value="EXPERA"/>
</dbReference>
<keyword evidence="6" id="KW-0458">Lysosome</keyword>
<name>A0A7J7FH82_DICBM</name>
<accession>A0A7J7FH82</accession>